<keyword evidence="2" id="KW-0472">Membrane</keyword>
<dbReference type="OrthoDB" id="5337452at2"/>
<proteinExistence type="predicted"/>
<evidence type="ECO:0000259" key="4">
    <source>
        <dbReference type="Pfam" id="PF21088"/>
    </source>
</evidence>
<gene>
    <name evidence="5" type="ORF">CDV25_05455</name>
</gene>
<evidence type="ECO:0000256" key="1">
    <source>
        <dbReference type="SAM" id="Coils"/>
    </source>
</evidence>
<organism evidence="5 6">
    <name type="scientific">Helicobacter apodemus</name>
    <dbReference type="NCBI Taxonomy" id="135569"/>
    <lineage>
        <taxon>Bacteria</taxon>
        <taxon>Pseudomonadati</taxon>
        <taxon>Campylobacterota</taxon>
        <taxon>Epsilonproteobacteria</taxon>
        <taxon>Campylobacterales</taxon>
        <taxon>Helicobacteraceae</taxon>
        <taxon>Helicobacter</taxon>
    </lineage>
</organism>
<dbReference type="AlphaFoldDB" id="A0A2U8FE15"/>
<evidence type="ECO:0000313" key="6">
    <source>
        <dbReference type="Proteomes" id="UP000244890"/>
    </source>
</evidence>
<dbReference type="EMBL" id="CP021886">
    <property type="protein sequence ID" value="AWI34268.1"/>
    <property type="molecule type" value="Genomic_DNA"/>
</dbReference>
<dbReference type="PANTHER" id="PTHR30566">
    <property type="entry name" value="YNAI-RELATED MECHANOSENSITIVE ION CHANNEL"/>
    <property type="match status" value="1"/>
</dbReference>
<dbReference type="GO" id="GO:0055085">
    <property type="term" value="P:transmembrane transport"/>
    <property type="evidence" value="ECO:0007669"/>
    <property type="project" value="InterPro"/>
</dbReference>
<keyword evidence="1" id="KW-0175">Coiled coil</keyword>
<dbReference type="InterPro" id="IPR006685">
    <property type="entry name" value="MscS_channel_2nd"/>
</dbReference>
<feature type="transmembrane region" description="Helical" evidence="2">
    <location>
        <begin position="324"/>
        <end position="352"/>
    </location>
</feature>
<feature type="coiled-coil region" evidence="1">
    <location>
        <begin position="60"/>
        <end position="110"/>
    </location>
</feature>
<dbReference type="Pfam" id="PF00924">
    <property type="entry name" value="MS_channel_2nd"/>
    <property type="match status" value="1"/>
</dbReference>
<sequence>MKLLFYSFIFLFSCIKLYALSSAEEIRIIQQIDQEIQSIDKISNNPNNLWLKKYSNYQTYQQVIFNITKLQEEVSSLQAQPKTLETQSQLISLERNLNTLNQQKSLLEVHKDSPFIELIESTNLGEIPNVTNPILIIQAFSYIKRSKQEIETLKTNYKTLEETLDNLRKKEILLNTLLKVFKDSKNKEQLTQICTTNYCLFSNPQSILKALQDNAETIKVLEATQNIFSTTFGIFSKEAEENIEKLRVQIKAQTLKGVYIGIVLLILTAIAIFTKLGVRKYIHNNERIYTANKIINFLNITLIIVILLFSYLDNVSYLVTVLGFASAGLAIAMKDLFMSILGWFVIIIGGAVHAGDRIKVIKDGAVYVGDVLDISVLRIILYEDVTLTSYKENRRAGRVIFIPNNFVFTTMFSNYSHSGMQTVWDGIDFTITFQSDHAKACHIARECARKYAKGYTESTRKQFNKLRNRYTLRNLSVEPRVYSFLEPNGIRISVWYLTNSFATLALRSNISAEIINEILKTKEIEIAYPSTTIYYSGDKNIPINDGSIPPIQGNL</sequence>
<feature type="transmembrane region" description="Helical" evidence="2">
    <location>
        <begin position="294"/>
        <end position="312"/>
    </location>
</feature>
<name>A0A2U8FE15_9HELI</name>
<dbReference type="KEGG" id="had:CDV25_05455"/>
<dbReference type="InterPro" id="IPR049142">
    <property type="entry name" value="MS_channel_1st"/>
</dbReference>
<evidence type="ECO:0000256" key="2">
    <source>
        <dbReference type="SAM" id="Phobius"/>
    </source>
</evidence>
<dbReference type="RefSeq" id="WP_108911096.1">
    <property type="nucleotide sequence ID" value="NZ_CP021886.1"/>
</dbReference>
<dbReference type="PANTHER" id="PTHR30566:SF5">
    <property type="entry name" value="MECHANOSENSITIVE ION CHANNEL PROTEIN 1, MITOCHONDRIAL-RELATED"/>
    <property type="match status" value="1"/>
</dbReference>
<keyword evidence="2" id="KW-0812">Transmembrane</keyword>
<evidence type="ECO:0008006" key="7">
    <source>
        <dbReference type="Google" id="ProtNLM"/>
    </source>
</evidence>
<dbReference type="Proteomes" id="UP000244890">
    <property type="component" value="Chromosome"/>
</dbReference>
<feature type="domain" description="Mechanosensitive ion channel transmembrane helices 2/3" evidence="4">
    <location>
        <begin position="293"/>
        <end position="334"/>
    </location>
</feature>
<feature type="transmembrane region" description="Helical" evidence="2">
    <location>
        <begin position="257"/>
        <end position="274"/>
    </location>
</feature>
<dbReference type="Pfam" id="PF21088">
    <property type="entry name" value="MS_channel_1st"/>
    <property type="match status" value="1"/>
</dbReference>
<protein>
    <recommendedName>
        <fullName evidence="7">Mechanosensitive ion channel</fullName>
    </recommendedName>
</protein>
<keyword evidence="2" id="KW-1133">Transmembrane helix</keyword>
<feature type="domain" description="Mechanosensitive ion channel MscS" evidence="3">
    <location>
        <begin position="335"/>
        <end position="417"/>
    </location>
</feature>
<accession>A0A2U8FE15</accession>
<evidence type="ECO:0000313" key="5">
    <source>
        <dbReference type="EMBL" id="AWI34268.1"/>
    </source>
</evidence>
<feature type="coiled-coil region" evidence="1">
    <location>
        <begin position="143"/>
        <end position="170"/>
    </location>
</feature>
<reference evidence="5 6" key="1">
    <citation type="submission" date="2017-06" db="EMBL/GenBank/DDBJ databases">
        <title>Complete genome of Helicobacter apodemus.</title>
        <authorList>
            <person name="Cho S."/>
        </authorList>
    </citation>
    <scope>NUCLEOTIDE SEQUENCE [LARGE SCALE GENOMIC DNA]</scope>
    <source>
        <strain evidence="6">SNUVETPUB-15-01</strain>
    </source>
</reference>
<evidence type="ECO:0000259" key="3">
    <source>
        <dbReference type="Pfam" id="PF00924"/>
    </source>
</evidence>
<dbReference type="GO" id="GO:0016020">
    <property type="term" value="C:membrane"/>
    <property type="evidence" value="ECO:0007669"/>
    <property type="project" value="InterPro"/>
</dbReference>